<dbReference type="InterPro" id="IPR012340">
    <property type="entry name" value="NA-bd_OB-fold"/>
</dbReference>
<dbReference type="Proteomes" id="UP000245207">
    <property type="component" value="Unassembled WGS sequence"/>
</dbReference>
<reference evidence="2 3" key="1">
    <citation type="journal article" date="2018" name="Mol. Plant">
        <title>The genome of Artemisia annua provides insight into the evolution of Asteraceae family and artemisinin biosynthesis.</title>
        <authorList>
            <person name="Shen Q."/>
            <person name="Zhang L."/>
            <person name="Liao Z."/>
            <person name="Wang S."/>
            <person name="Yan T."/>
            <person name="Shi P."/>
            <person name="Liu M."/>
            <person name="Fu X."/>
            <person name="Pan Q."/>
            <person name="Wang Y."/>
            <person name="Lv Z."/>
            <person name="Lu X."/>
            <person name="Zhang F."/>
            <person name="Jiang W."/>
            <person name="Ma Y."/>
            <person name="Chen M."/>
            <person name="Hao X."/>
            <person name="Li L."/>
            <person name="Tang Y."/>
            <person name="Lv G."/>
            <person name="Zhou Y."/>
            <person name="Sun X."/>
            <person name="Brodelius P.E."/>
            <person name="Rose J.K.C."/>
            <person name="Tang K."/>
        </authorList>
    </citation>
    <scope>NUCLEOTIDE SEQUENCE [LARGE SCALE GENOMIC DNA]</scope>
    <source>
        <strain evidence="3">cv. Huhao1</strain>
        <tissue evidence="2">Leaf</tissue>
    </source>
</reference>
<dbReference type="Gene3D" id="2.40.50.140">
    <property type="entry name" value="Nucleic acid-binding proteins"/>
    <property type="match status" value="3"/>
</dbReference>
<proteinExistence type="predicted"/>
<dbReference type="AlphaFoldDB" id="A0A2U1NHK3"/>
<dbReference type="Pfam" id="PF02721">
    <property type="entry name" value="DUF223"/>
    <property type="match status" value="1"/>
</dbReference>
<gene>
    <name evidence="2" type="ORF">CTI12_AA255100</name>
</gene>
<dbReference type="CDD" id="cd04480">
    <property type="entry name" value="RPA1_DBD_A_like"/>
    <property type="match status" value="1"/>
</dbReference>
<sequence length="367" mass="41958">MLTKGNRIQATIKRDSMTKFAGLLEEGACYRIRNFGVGENGGKYPLLPHKYKINFFKNTSLTRMNRFDTNHNGFKFEPFLRFSTRRWSEQEAVDIIGTIVSIGDPIPFGDNQERRTVILEDAESHPLECTFFDNWADMFNDINDNRESLGHVVIILQLAKVKYWNEKSQVGNALFGMKIYINSDLPEIVAFKESCKINHYSPEKTVVMTESFFERACKKTVGAIRDSDAVRYYFVVYAKIHKIHKEHGWQYLACRKCNTAIKEQATKAGARPSASKKPTYKCEAHGLQVPVPKYKVIVRVIDDTGSASLVRFDKMVHNLVDATFVTIEAYLRHSCIAGLMENDRTRFCRGKTSFAAFFPASIPASQW</sequence>
<dbReference type="CDD" id="cd04481">
    <property type="entry name" value="RPA1_DBD_B_like"/>
    <property type="match status" value="1"/>
</dbReference>
<comment type="caution">
    <text evidence="2">The sequence shown here is derived from an EMBL/GenBank/DDBJ whole genome shotgun (WGS) entry which is preliminary data.</text>
</comment>
<evidence type="ECO:0000313" key="2">
    <source>
        <dbReference type="EMBL" id="PWA72940.1"/>
    </source>
</evidence>
<dbReference type="OrthoDB" id="1750540at2759"/>
<dbReference type="SUPFAM" id="SSF50249">
    <property type="entry name" value="Nucleic acid-binding proteins"/>
    <property type="match status" value="3"/>
</dbReference>
<dbReference type="EMBL" id="PKPP01002818">
    <property type="protein sequence ID" value="PWA72940.1"/>
    <property type="molecule type" value="Genomic_DNA"/>
</dbReference>
<feature type="domain" description="Replication protein A 70 kDa DNA-binding subunit B/D first OB fold" evidence="1">
    <location>
        <begin position="4"/>
        <end position="62"/>
    </location>
</feature>
<evidence type="ECO:0000259" key="1">
    <source>
        <dbReference type="Pfam" id="PF02721"/>
    </source>
</evidence>
<name>A0A2U1NHK3_ARTAN</name>
<keyword evidence="3" id="KW-1185">Reference proteome</keyword>
<evidence type="ECO:0000313" key="3">
    <source>
        <dbReference type="Proteomes" id="UP000245207"/>
    </source>
</evidence>
<organism evidence="2 3">
    <name type="scientific">Artemisia annua</name>
    <name type="common">Sweet wormwood</name>
    <dbReference type="NCBI Taxonomy" id="35608"/>
    <lineage>
        <taxon>Eukaryota</taxon>
        <taxon>Viridiplantae</taxon>
        <taxon>Streptophyta</taxon>
        <taxon>Embryophyta</taxon>
        <taxon>Tracheophyta</taxon>
        <taxon>Spermatophyta</taxon>
        <taxon>Magnoliopsida</taxon>
        <taxon>eudicotyledons</taxon>
        <taxon>Gunneridae</taxon>
        <taxon>Pentapetalae</taxon>
        <taxon>asterids</taxon>
        <taxon>campanulids</taxon>
        <taxon>Asterales</taxon>
        <taxon>Asteraceae</taxon>
        <taxon>Asteroideae</taxon>
        <taxon>Anthemideae</taxon>
        <taxon>Artemisiinae</taxon>
        <taxon>Artemisia</taxon>
    </lineage>
</organism>
<dbReference type="PANTHER" id="PTHR47165">
    <property type="entry name" value="OS03G0429900 PROTEIN"/>
    <property type="match status" value="1"/>
</dbReference>
<accession>A0A2U1NHK3</accession>
<dbReference type="InterPro" id="IPR003871">
    <property type="entry name" value="RFA1B/D_OB_1st"/>
</dbReference>
<protein>
    <submittedName>
        <fullName evidence="2">Nucleic acid-binding, OB-fold protein</fullName>
    </submittedName>
</protein>
<dbReference type="PANTHER" id="PTHR47165:SF4">
    <property type="entry name" value="OS03G0429900 PROTEIN"/>
    <property type="match status" value="1"/>
</dbReference>